<sequence>MPIERNGGSRTADRIVLEVGRRRTIVTLPRHGALALCAVIAGLFVWSLGAGGYVLFHDTVVAELRRGARASEKGYEAQIAALRDELERVRTRRMVEGAGVDERLTELGRRQETLEKRQLQLAALAQPVLANAGDGAAALAYSEKPLPLDAPPRAFDDIEGAAPLRARASNASEKLGAGLDAIEATQARALEALAAKTADRRRRLEQVYDAVRAPKPDEAHGRGGPFEPLPARALTFDARVEEIATEREAIDALDRGLTRVPIRTPAPGAPITSGFGARSDPFLGRPAFHAGVDFEESYGEPVRATAAGRVTAAGPSGGYGNMVEIDHGGGLTTRFGHMSSIAVVPGQQVTIGATLGRVGSTGRSTGPHLHYETRIGGEAVNPIRFLNAGRMLAASAD</sequence>
<keyword evidence="7" id="KW-1133">Transmembrane helix</keyword>
<evidence type="ECO:0000256" key="7">
    <source>
        <dbReference type="SAM" id="Phobius"/>
    </source>
</evidence>
<keyword evidence="5" id="KW-0862">Zinc</keyword>
<keyword evidence="3" id="KW-0479">Metal-binding</keyword>
<dbReference type="GO" id="GO:0006508">
    <property type="term" value="P:proteolysis"/>
    <property type="evidence" value="ECO:0007669"/>
    <property type="project" value="UniProtKB-KW"/>
</dbReference>
<dbReference type="PANTHER" id="PTHR21666:SF288">
    <property type="entry name" value="CELL DIVISION PROTEIN YTFB"/>
    <property type="match status" value="1"/>
</dbReference>
<evidence type="ECO:0000259" key="8">
    <source>
        <dbReference type="Pfam" id="PF01551"/>
    </source>
</evidence>
<evidence type="ECO:0000256" key="5">
    <source>
        <dbReference type="ARBA" id="ARBA00022833"/>
    </source>
</evidence>
<comment type="cofactor">
    <cofactor evidence="1">
        <name>Zn(2+)</name>
        <dbReference type="ChEBI" id="CHEBI:29105"/>
    </cofactor>
</comment>
<dbReference type="FunFam" id="2.70.70.10:FF:000006">
    <property type="entry name" value="M23 family peptidase"/>
    <property type="match status" value="1"/>
</dbReference>
<dbReference type="SUPFAM" id="SSF51261">
    <property type="entry name" value="Duplicated hybrid motif"/>
    <property type="match status" value="1"/>
</dbReference>
<keyword evidence="6" id="KW-0482">Metalloprotease</keyword>
<name>A0A9W6MV74_9HYPH</name>
<dbReference type="InterPro" id="IPR016047">
    <property type="entry name" value="M23ase_b-sheet_dom"/>
</dbReference>
<keyword evidence="2" id="KW-0645">Protease</keyword>
<keyword evidence="4" id="KW-0378">Hydrolase</keyword>
<protein>
    <submittedName>
        <fullName evidence="9">Membrane protein</fullName>
    </submittedName>
</protein>
<dbReference type="GO" id="GO:0046872">
    <property type="term" value="F:metal ion binding"/>
    <property type="evidence" value="ECO:0007669"/>
    <property type="project" value="UniProtKB-KW"/>
</dbReference>
<evidence type="ECO:0000313" key="9">
    <source>
        <dbReference type="EMBL" id="GLK67435.1"/>
    </source>
</evidence>
<evidence type="ECO:0000256" key="4">
    <source>
        <dbReference type="ARBA" id="ARBA00022801"/>
    </source>
</evidence>
<dbReference type="GO" id="GO:0004222">
    <property type="term" value="F:metalloendopeptidase activity"/>
    <property type="evidence" value="ECO:0007669"/>
    <property type="project" value="TreeGrafter"/>
</dbReference>
<reference evidence="9" key="1">
    <citation type="journal article" date="2014" name="Int. J. Syst. Evol. Microbiol.">
        <title>Complete genome sequence of Corynebacterium casei LMG S-19264T (=DSM 44701T), isolated from a smear-ripened cheese.</title>
        <authorList>
            <consortium name="US DOE Joint Genome Institute (JGI-PGF)"/>
            <person name="Walter F."/>
            <person name="Albersmeier A."/>
            <person name="Kalinowski J."/>
            <person name="Ruckert C."/>
        </authorList>
    </citation>
    <scope>NUCLEOTIDE SEQUENCE</scope>
    <source>
        <strain evidence="9">VKM B-2347</strain>
    </source>
</reference>
<dbReference type="Proteomes" id="UP001143372">
    <property type="component" value="Unassembled WGS sequence"/>
</dbReference>
<proteinExistence type="predicted"/>
<dbReference type="Gene3D" id="2.70.70.10">
    <property type="entry name" value="Glucose Permease (Domain IIA)"/>
    <property type="match status" value="1"/>
</dbReference>
<evidence type="ECO:0000313" key="10">
    <source>
        <dbReference type="Proteomes" id="UP001143372"/>
    </source>
</evidence>
<reference evidence="9" key="2">
    <citation type="submission" date="2023-01" db="EMBL/GenBank/DDBJ databases">
        <authorList>
            <person name="Sun Q."/>
            <person name="Evtushenko L."/>
        </authorList>
    </citation>
    <scope>NUCLEOTIDE SEQUENCE</scope>
    <source>
        <strain evidence="9">VKM B-2347</strain>
    </source>
</reference>
<evidence type="ECO:0000256" key="1">
    <source>
        <dbReference type="ARBA" id="ARBA00001947"/>
    </source>
</evidence>
<feature type="domain" description="M23ase beta-sheet core" evidence="8">
    <location>
        <begin position="288"/>
        <end position="382"/>
    </location>
</feature>
<accession>A0A9W6MV74</accession>
<dbReference type="InterPro" id="IPR011055">
    <property type="entry name" value="Dup_hybrid_motif"/>
</dbReference>
<keyword evidence="10" id="KW-1185">Reference proteome</keyword>
<dbReference type="EMBL" id="BSFI01000006">
    <property type="protein sequence ID" value="GLK67435.1"/>
    <property type="molecule type" value="Genomic_DNA"/>
</dbReference>
<keyword evidence="7" id="KW-0812">Transmembrane</keyword>
<feature type="transmembrane region" description="Helical" evidence="7">
    <location>
        <begin position="32"/>
        <end position="56"/>
    </location>
</feature>
<evidence type="ECO:0000256" key="3">
    <source>
        <dbReference type="ARBA" id="ARBA00022723"/>
    </source>
</evidence>
<dbReference type="RefSeq" id="WP_271167692.1">
    <property type="nucleotide sequence ID" value="NZ_BSFI01000006.1"/>
</dbReference>
<evidence type="ECO:0000256" key="2">
    <source>
        <dbReference type="ARBA" id="ARBA00022670"/>
    </source>
</evidence>
<dbReference type="CDD" id="cd12797">
    <property type="entry name" value="M23_peptidase"/>
    <property type="match status" value="1"/>
</dbReference>
<dbReference type="Pfam" id="PF01551">
    <property type="entry name" value="Peptidase_M23"/>
    <property type="match status" value="1"/>
</dbReference>
<keyword evidence="7" id="KW-0472">Membrane</keyword>
<evidence type="ECO:0000256" key="6">
    <source>
        <dbReference type="ARBA" id="ARBA00023049"/>
    </source>
</evidence>
<organism evidence="9 10">
    <name type="scientific">Hansschlegelia plantiphila</name>
    <dbReference type="NCBI Taxonomy" id="374655"/>
    <lineage>
        <taxon>Bacteria</taxon>
        <taxon>Pseudomonadati</taxon>
        <taxon>Pseudomonadota</taxon>
        <taxon>Alphaproteobacteria</taxon>
        <taxon>Hyphomicrobiales</taxon>
        <taxon>Methylopilaceae</taxon>
        <taxon>Hansschlegelia</taxon>
    </lineage>
</organism>
<dbReference type="AlphaFoldDB" id="A0A9W6MV74"/>
<dbReference type="PANTHER" id="PTHR21666">
    <property type="entry name" value="PEPTIDASE-RELATED"/>
    <property type="match status" value="1"/>
</dbReference>
<dbReference type="InterPro" id="IPR050570">
    <property type="entry name" value="Cell_wall_metabolism_enzyme"/>
</dbReference>
<comment type="caution">
    <text evidence="9">The sequence shown here is derived from an EMBL/GenBank/DDBJ whole genome shotgun (WGS) entry which is preliminary data.</text>
</comment>
<gene>
    <name evidence="9" type="ORF">GCM10008179_10730</name>
</gene>